<name>A0AAX2H516_9PSED</name>
<organism evidence="1 2">
    <name type="scientific">Pseudomonas lundensis</name>
    <dbReference type="NCBI Taxonomy" id="86185"/>
    <lineage>
        <taxon>Bacteria</taxon>
        <taxon>Pseudomonadati</taxon>
        <taxon>Pseudomonadota</taxon>
        <taxon>Gammaproteobacteria</taxon>
        <taxon>Pseudomonadales</taxon>
        <taxon>Pseudomonadaceae</taxon>
        <taxon>Pseudomonas</taxon>
    </lineage>
</organism>
<dbReference type="Proteomes" id="UP000219564">
    <property type="component" value="Unassembled WGS sequence"/>
</dbReference>
<sequence length="32" mass="3830">MRNIPCIREVYAGMKAFDMSFNHAMDRFYPFA</sequence>
<dbReference type="EMBL" id="OBKZ01000012">
    <property type="protein sequence ID" value="SOB51415.1"/>
    <property type="molecule type" value="Genomic_DNA"/>
</dbReference>
<dbReference type="AlphaFoldDB" id="A0AAX2H516"/>
<accession>A0AAX2H516</accession>
<protein>
    <recommendedName>
        <fullName evidence="3">Transposase</fullName>
    </recommendedName>
</protein>
<reference evidence="1 2" key="1">
    <citation type="submission" date="2017-08" db="EMBL/GenBank/DDBJ databases">
        <authorList>
            <person name="Chaillou S."/>
        </authorList>
    </citation>
    <scope>NUCLEOTIDE SEQUENCE [LARGE SCALE GENOMIC DNA]</scope>
    <source>
        <strain evidence="1 2">MFPA15A1205</strain>
    </source>
</reference>
<evidence type="ECO:0000313" key="2">
    <source>
        <dbReference type="Proteomes" id="UP000219564"/>
    </source>
</evidence>
<comment type="caution">
    <text evidence="1">The sequence shown here is derived from an EMBL/GenBank/DDBJ whole genome shotgun (WGS) entry which is preliminary data.</text>
</comment>
<evidence type="ECO:0008006" key="3">
    <source>
        <dbReference type="Google" id="ProtNLM"/>
    </source>
</evidence>
<proteinExistence type="predicted"/>
<evidence type="ECO:0000313" key="1">
    <source>
        <dbReference type="EMBL" id="SOB51415.1"/>
    </source>
</evidence>
<gene>
    <name evidence="1" type="ORF">PLUA15_20157</name>
</gene>